<dbReference type="GeneID" id="5014878"/>
<dbReference type="InterPro" id="IPR005627">
    <property type="entry name" value="CutC-like"/>
</dbReference>
<organism evidence="3 4">
    <name type="scientific">Paramecium tetraurelia</name>
    <dbReference type="NCBI Taxonomy" id="5888"/>
    <lineage>
        <taxon>Eukaryota</taxon>
        <taxon>Sar</taxon>
        <taxon>Alveolata</taxon>
        <taxon>Ciliophora</taxon>
        <taxon>Intramacronucleata</taxon>
        <taxon>Oligohymenophorea</taxon>
        <taxon>Peniculida</taxon>
        <taxon>Parameciidae</taxon>
        <taxon>Paramecium</taxon>
    </lineage>
</organism>
<dbReference type="InParanoid" id="A0BT29"/>
<proteinExistence type="inferred from homology"/>
<dbReference type="Pfam" id="PF03932">
    <property type="entry name" value="CutC"/>
    <property type="match status" value="1"/>
</dbReference>
<dbReference type="SUPFAM" id="SSF110395">
    <property type="entry name" value="CutC-like"/>
    <property type="match status" value="1"/>
</dbReference>
<dbReference type="STRING" id="5888.A0BT29"/>
<dbReference type="PANTHER" id="PTHR12598">
    <property type="entry name" value="COPPER HOMEOSTASIS PROTEIN CUTC"/>
    <property type="match status" value="1"/>
</dbReference>
<evidence type="ECO:0000313" key="3">
    <source>
        <dbReference type="EMBL" id="CAK61696.1"/>
    </source>
</evidence>
<dbReference type="GO" id="GO:0005507">
    <property type="term" value="F:copper ion binding"/>
    <property type="evidence" value="ECO:0000318"/>
    <property type="project" value="GO_Central"/>
</dbReference>
<comment type="similarity">
    <text evidence="1">Belongs to the CutC family.</text>
</comment>
<dbReference type="AlphaFoldDB" id="A0BT29"/>
<dbReference type="KEGG" id="ptm:GSPATT00031928001"/>
<dbReference type="EMBL" id="CT868015">
    <property type="protein sequence ID" value="CAK61696.1"/>
    <property type="molecule type" value="Genomic_DNA"/>
</dbReference>
<dbReference type="HAMAP" id="MF_00795">
    <property type="entry name" value="CutC"/>
    <property type="match status" value="1"/>
</dbReference>
<dbReference type="PANTHER" id="PTHR12598:SF0">
    <property type="entry name" value="COPPER HOMEOSTASIS PROTEIN CUTC HOMOLOG"/>
    <property type="match status" value="1"/>
</dbReference>
<gene>
    <name evidence="3" type="ORF">GSPATT00031928001</name>
</gene>
<evidence type="ECO:0000313" key="4">
    <source>
        <dbReference type="Proteomes" id="UP000000600"/>
    </source>
</evidence>
<sequence length="231" mass="26083">MDRQITDYESDHTQQDNESHFKKIYILTKTEQIIKEACVNNYSELIVALSNGANRIELCDNLSQGGTTPSFGTIKKAVQYPIVVMIRPRGGDFVYTAEEFEIMIEDIKICKSLEVKEIVTGILTTDFRIDFERMKILIEIASPMKVVFHMAIDDCHNYHKSLEQLISLGIKRVLTKGGKHKSALEGRDSIKEVVELFPQLTILAGGGITKENYLGLAQYCNLKEVHGTKIV</sequence>
<dbReference type="eggNOG" id="KOG4013">
    <property type="taxonomic scope" value="Eukaryota"/>
</dbReference>
<dbReference type="Gene3D" id="3.20.20.380">
    <property type="entry name" value="Copper homeostasis (CutC) domain"/>
    <property type="match status" value="1"/>
</dbReference>
<dbReference type="HOGENOM" id="CLU_050555_2_0_1"/>
<dbReference type="RefSeq" id="XP_001429094.1">
    <property type="nucleotide sequence ID" value="XM_001429057.1"/>
</dbReference>
<dbReference type="OrthoDB" id="300369at2759"/>
<evidence type="ECO:0000256" key="2">
    <source>
        <dbReference type="ARBA" id="ARBA00019014"/>
    </source>
</evidence>
<protein>
    <recommendedName>
        <fullName evidence="2">Copper homeostasis protein cutC homolog</fullName>
    </recommendedName>
</protein>
<accession>A0BT29</accession>
<dbReference type="Proteomes" id="UP000000600">
    <property type="component" value="Unassembled WGS sequence"/>
</dbReference>
<dbReference type="InterPro" id="IPR036822">
    <property type="entry name" value="CutC-like_dom_sf"/>
</dbReference>
<keyword evidence="4" id="KW-1185">Reference proteome</keyword>
<dbReference type="OMA" id="HRAFDQC"/>
<evidence type="ECO:0000256" key="1">
    <source>
        <dbReference type="ARBA" id="ARBA00007768"/>
    </source>
</evidence>
<name>A0BT29_PARTE</name>
<reference evidence="3 4" key="1">
    <citation type="journal article" date="2006" name="Nature">
        <title>Global trends of whole-genome duplications revealed by the ciliate Paramecium tetraurelia.</title>
        <authorList>
            <consortium name="Genoscope"/>
            <person name="Aury J.-M."/>
            <person name="Jaillon O."/>
            <person name="Duret L."/>
            <person name="Noel B."/>
            <person name="Jubin C."/>
            <person name="Porcel B.M."/>
            <person name="Segurens B."/>
            <person name="Daubin V."/>
            <person name="Anthouard V."/>
            <person name="Aiach N."/>
            <person name="Arnaiz O."/>
            <person name="Billaut A."/>
            <person name="Beisson J."/>
            <person name="Blanc I."/>
            <person name="Bouhouche K."/>
            <person name="Camara F."/>
            <person name="Duharcourt S."/>
            <person name="Guigo R."/>
            <person name="Gogendeau D."/>
            <person name="Katinka M."/>
            <person name="Keller A.-M."/>
            <person name="Kissmehl R."/>
            <person name="Klotz C."/>
            <person name="Koll F."/>
            <person name="Le Moue A."/>
            <person name="Lepere C."/>
            <person name="Malinsky S."/>
            <person name="Nowacki M."/>
            <person name="Nowak J.K."/>
            <person name="Plattner H."/>
            <person name="Poulain J."/>
            <person name="Ruiz F."/>
            <person name="Serrano V."/>
            <person name="Zagulski M."/>
            <person name="Dessen P."/>
            <person name="Betermier M."/>
            <person name="Weissenbach J."/>
            <person name="Scarpelli C."/>
            <person name="Schachter V."/>
            <person name="Sperling L."/>
            <person name="Meyer E."/>
            <person name="Cohen J."/>
            <person name="Wincker P."/>
        </authorList>
    </citation>
    <scope>NUCLEOTIDE SEQUENCE [LARGE SCALE GENOMIC DNA]</scope>
    <source>
        <strain evidence="3 4">Stock d4-2</strain>
    </source>
</reference>